<dbReference type="OrthoDB" id="166850at2"/>
<evidence type="ECO:0000313" key="2">
    <source>
        <dbReference type="EMBL" id="BAY81948.1"/>
    </source>
</evidence>
<sequence>MSSRFKVTEKGREIVRQAREKMGWKTTNPGNHEPLVAASKILNPDTVIYENAYYGEVYADGINTSSWKRFLEGHKVAERVFCAYCSVLKVELKDVIDLSETEGSIPFVLLPLTSDPQDTSVFISVKIPDGTIMERGEEFIQAWKIRNTGNVIWRNRKLTRQGACKGLGLISSPRHVKIPLTNPGESVEISVKLKAPEVETTTYALWKMTLNDELCFPDRYKHGLFTVIHVL</sequence>
<organism evidence="2 3">
    <name type="scientific">Calothrix parasitica NIES-267</name>
    <dbReference type="NCBI Taxonomy" id="1973488"/>
    <lineage>
        <taxon>Bacteria</taxon>
        <taxon>Bacillati</taxon>
        <taxon>Cyanobacteriota</taxon>
        <taxon>Cyanophyceae</taxon>
        <taxon>Nostocales</taxon>
        <taxon>Calotrichaceae</taxon>
        <taxon>Calothrix</taxon>
    </lineage>
</organism>
<evidence type="ECO:0000259" key="1">
    <source>
        <dbReference type="Pfam" id="PF16158"/>
    </source>
</evidence>
<dbReference type="Proteomes" id="UP000218418">
    <property type="component" value="Chromosome"/>
</dbReference>
<protein>
    <recommendedName>
        <fullName evidence="1">Nbr1 FW domain-containing protein</fullName>
    </recommendedName>
</protein>
<dbReference type="AlphaFoldDB" id="A0A1Z4LLH5"/>
<reference evidence="2 3" key="1">
    <citation type="submission" date="2017-06" db="EMBL/GenBank/DDBJ databases">
        <title>Genome sequencing of cyanobaciteial culture collection at National Institute for Environmental Studies (NIES).</title>
        <authorList>
            <person name="Hirose Y."/>
            <person name="Shimura Y."/>
            <person name="Fujisawa T."/>
            <person name="Nakamura Y."/>
            <person name="Kawachi M."/>
        </authorList>
    </citation>
    <scope>NUCLEOTIDE SEQUENCE [LARGE SCALE GENOMIC DNA]</scope>
    <source>
        <strain evidence="2 3">NIES-267</strain>
    </source>
</reference>
<dbReference type="InterPro" id="IPR032350">
    <property type="entry name" value="Nbr1_FW"/>
</dbReference>
<dbReference type="PANTHER" id="PTHR20930:SF0">
    <property type="entry name" value="PROTEIN ILRUN"/>
    <property type="match status" value="1"/>
</dbReference>
<feature type="domain" description="Nbr1 FW" evidence="1">
    <location>
        <begin position="127"/>
        <end position="219"/>
    </location>
</feature>
<evidence type="ECO:0000313" key="3">
    <source>
        <dbReference type="Proteomes" id="UP000218418"/>
    </source>
</evidence>
<dbReference type="PANTHER" id="PTHR20930">
    <property type="entry name" value="OVARIAN CARCINOMA ANTIGEN CA125-RELATED"/>
    <property type="match status" value="1"/>
</dbReference>
<accession>A0A1Z4LLH5</accession>
<dbReference type="EMBL" id="AP018227">
    <property type="protein sequence ID" value="BAY81948.1"/>
    <property type="molecule type" value="Genomic_DNA"/>
</dbReference>
<keyword evidence="3" id="KW-1185">Reference proteome</keyword>
<proteinExistence type="predicted"/>
<dbReference type="Pfam" id="PF16158">
    <property type="entry name" value="N_BRCA1_IG"/>
    <property type="match status" value="1"/>
</dbReference>
<dbReference type="Gene3D" id="2.60.40.10">
    <property type="entry name" value="Immunoglobulins"/>
    <property type="match status" value="1"/>
</dbReference>
<gene>
    <name evidence="2" type="ORF">NIES267_14260</name>
</gene>
<dbReference type="CDD" id="cd14947">
    <property type="entry name" value="NBR1_like"/>
    <property type="match status" value="1"/>
</dbReference>
<name>A0A1Z4LLH5_9CYAN</name>
<dbReference type="InterPro" id="IPR013783">
    <property type="entry name" value="Ig-like_fold"/>
</dbReference>